<dbReference type="STRING" id="1121391.SAMN02745206_03767"/>
<evidence type="ECO:0000313" key="2">
    <source>
        <dbReference type="Proteomes" id="UP000184076"/>
    </source>
</evidence>
<dbReference type="EMBL" id="FQVB01000075">
    <property type="protein sequence ID" value="SHG38552.1"/>
    <property type="molecule type" value="Genomic_DNA"/>
</dbReference>
<keyword evidence="2" id="KW-1185">Reference proteome</keyword>
<dbReference type="Proteomes" id="UP000184076">
    <property type="component" value="Unassembled WGS sequence"/>
</dbReference>
<dbReference type="AlphaFoldDB" id="A0A1M5JDB7"/>
<evidence type="ECO:0000313" key="1">
    <source>
        <dbReference type="EMBL" id="SHG38552.1"/>
    </source>
</evidence>
<proteinExistence type="predicted"/>
<protein>
    <submittedName>
        <fullName evidence="1">Uncharacterized protein</fullName>
    </submittedName>
</protein>
<sequence>MLKPLPQVGDDGGYHLKLIGCVRGGAIFRIRFIKSEIRGRFATPSHS</sequence>
<accession>A0A1M5JDB7</accession>
<organism evidence="1 2">
    <name type="scientific">Desulfacinum infernum DSM 9756</name>
    <dbReference type="NCBI Taxonomy" id="1121391"/>
    <lineage>
        <taxon>Bacteria</taxon>
        <taxon>Pseudomonadati</taxon>
        <taxon>Thermodesulfobacteriota</taxon>
        <taxon>Syntrophobacteria</taxon>
        <taxon>Syntrophobacterales</taxon>
        <taxon>Syntrophobacteraceae</taxon>
        <taxon>Desulfacinum</taxon>
    </lineage>
</organism>
<gene>
    <name evidence="1" type="ORF">SAMN02745206_03767</name>
</gene>
<reference evidence="2" key="1">
    <citation type="submission" date="2016-11" db="EMBL/GenBank/DDBJ databases">
        <authorList>
            <person name="Varghese N."/>
            <person name="Submissions S."/>
        </authorList>
    </citation>
    <scope>NUCLEOTIDE SEQUENCE [LARGE SCALE GENOMIC DNA]</scope>
    <source>
        <strain evidence="2">DSM 9756</strain>
    </source>
</reference>
<name>A0A1M5JDB7_9BACT</name>